<evidence type="ECO:0000313" key="7">
    <source>
        <dbReference type="EMBL" id="UYP45878.1"/>
    </source>
</evidence>
<dbReference type="InterPro" id="IPR002656">
    <property type="entry name" value="Acyl_transf_3_dom"/>
</dbReference>
<evidence type="ECO:0000256" key="4">
    <source>
        <dbReference type="ARBA" id="ARBA00023136"/>
    </source>
</evidence>
<evidence type="ECO:0000256" key="3">
    <source>
        <dbReference type="ARBA" id="ARBA00022989"/>
    </source>
</evidence>
<feature type="transmembrane region" description="Helical" evidence="5">
    <location>
        <begin position="162"/>
        <end position="182"/>
    </location>
</feature>
<dbReference type="EC" id="2.1.-.-" evidence="7"/>
<dbReference type="InterPro" id="IPR013525">
    <property type="entry name" value="ABC2_TM"/>
</dbReference>
<dbReference type="PANTHER" id="PTHR36927:SF1">
    <property type="entry name" value="MDO-LIKE PROTEIN"/>
    <property type="match status" value="1"/>
</dbReference>
<feature type="transmembrane region" description="Helical" evidence="5">
    <location>
        <begin position="202"/>
        <end position="221"/>
    </location>
</feature>
<feature type="transmembrane region" description="Helical" evidence="5">
    <location>
        <begin position="565"/>
        <end position="585"/>
    </location>
</feature>
<feature type="transmembrane region" description="Helical" evidence="5">
    <location>
        <begin position="592"/>
        <end position="611"/>
    </location>
</feature>
<evidence type="ECO:0000256" key="2">
    <source>
        <dbReference type="ARBA" id="ARBA00022692"/>
    </source>
</evidence>
<keyword evidence="2 5" id="KW-0812">Transmembrane</keyword>
<protein>
    <submittedName>
        <fullName evidence="7">Glucans biosynthesis protein C</fullName>
        <ecNumber evidence="7">2.1.-.-</ecNumber>
    </submittedName>
</protein>
<dbReference type="GO" id="GO:0016740">
    <property type="term" value="F:transferase activity"/>
    <property type="evidence" value="ECO:0007669"/>
    <property type="project" value="UniProtKB-KW"/>
</dbReference>
<comment type="subcellular location">
    <subcellularLocation>
        <location evidence="1">Membrane</location>
        <topology evidence="1">Multi-pass membrane protein</topology>
    </subcellularLocation>
</comment>
<evidence type="ECO:0000313" key="8">
    <source>
        <dbReference type="Proteomes" id="UP001208689"/>
    </source>
</evidence>
<feature type="transmembrane region" description="Helical" evidence="5">
    <location>
        <begin position="617"/>
        <end position="639"/>
    </location>
</feature>
<gene>
    <name evidence="7" type="ORF">NEF87_002163</name>
</gene>
<dbReference type="Pfam" id="PF01757">
    <property type="entry name" value="Acyl_transf_3"/>
    <property type="match status" value="1"/>
</dbReference>
<sequence>MQKITHKSKLNSNREVWVDYLRIFAVFLVIPYHIIISYVESVFGEGTHFTIWNEYFPKGAHQIWNFFNPWHMQLLFVLAGFSLVLSLKKRSFKIFTQERLIRIGIPIIFGIILLNAIMSWFSTMFYYNLHPEVNPIYPNLPDFWTFFVYWWWIGKSFNSGHLWFLVVLLVLSLGMGLIISLIQKKKADSTHNQNRSTKFLKFLTHPATMLLWGLIATPLSYIKPAYTNPTLSAIFGVFQYNQVLFFLFGIILACNRQNIDRINQHWKWTLPLGFSMLITWIIFQKDYLLVLKNVGAWFFVYGLICLASVKLTKSSKTLQYLSKASMPVYILHLPLEIIVGYFIIQLPIYPILEIFLLVIINLILCFLLYDGIHRLNRVIPGIGLVVGIKEKNMMQKIRRMLTIVKLEMKRLFREPMTVIFTLFLVPILIIILGLAMGSNYGWHPDYSIFDIMMPGLLAYNALLSTYDVAASVASEKELGIQIRINTTPLTSAEYIGSHLISYSIKPIIQLLLSLLTAYAVGYRPVASVVGYIVVIAFMIFLTLCSVGFGLITANFAKSSSSAGSLAFAFIVPQQIFASIIPPAFLGMEKLAMFMPSFYATEGMGLLLAGASLTTPDIWAKMGILGIFTLVFVIIGTILYEKGRKE</sequence>
<reference evidence="7" key="1">
    <citation type="submission" date="2022-09" db="EMBL/GenBank/DDBJ databases">
        <title>Actin cytoskeleton and complex cell architecture in an #Asgard archaeon.</title>
        <authorList>
            <person name="Ponce Toledo R.I."/>
            <person name="Schleper C."/>
            <person name="Rodrigues Oliveira T."/>
            <person name="Wollweber F."/>
            <person name="Xu J."/>
            <person name="Rittmann S."/>
            <person name="Klingl A."/>
            <person name="Pilhofer M."/>
        </authorList>
    </citation>
    <scope>NUCLEOTIDE SEQUENCE</scope>
    <source>
        <strain evidence="7">B-35</strain>
    </source>
</reference>
<feature type="transmembrane region" description="Helical" evidence="5">
    <location>
        <begin position="266"/>
        <end position="283"/>
    </location>
</feature>
<feature type="transmembrane region" description="Helical" evidence="5">
    <location>
        <begin position="528"/>
        <end position="553"/>
    </location>
</feature>
<feature type="transmembrane region" description="Helical" evidence="5">
    <location>
        <begin position="418"/>
        <end position="437"/>
    </location>
</feature>
<evidence type="ECO:0000256" key="5">
    <source>
        <dbReference type="SAM" id="Phobius"/>
    </source>
</evidence>
<dbReference type="Proteomes" id="UP001208689">
    <property type="component" value="Chromosome"/>
</dbReference>
<dbReference type="PROSITE" id="PS51012">
    <property type="entry name" value="ABC_TM2"/>
    <property type="match status" value="1"/>
</dbReference>
<evidence type="ECO:0000256" key="1">
    <source>
        <dbReference type="ARBA" id="ARBA00004141"/>
    </source>
</evidence>
<feature type="transmembrane region" description="Helical" evidence="5">
    <location>
        <begin position="20"/>
        <end position="39"/>
    </location>
</feature>
<dbReference type="InterPro" id="IPR047817">
    <property type="entry name" value="ABC2_TM_bact-type"/>
</dbReference>
<accession>A0ABY6HQU4</accession>
<feature type="transmembrane region" description="Helical" evidence="5">
    <location>
        <begin position="100"/>
        <end position="121"/>
    </location>
</feature>
<dbReference type="EMBL" id="CP104013">
    <property type="protein sequence ID" value="UYP45878.1"/>
    <property type="molecule type" value="Genomic_DNA"/>
</dbReference>
<feature type="transmembrane region" description="Helical" evidence="5">
    <location>
        <begin position="350"/>
        <end position="369"/>
    </location>
</feature>
<keyword evidence="4 5" id="KW-0472">Membrane</keyword>
<dbReference type="Pfam" id="PF01061">
    <property type="entry name" value="ABC2_membrane"/>
    <property type="match status" value="1"/>
</dbReference>
<proteinExistence type="predicted"/>
<feature type="domain" description="ABC transmembrane type-2" evidence="6">
    <location>
        <begin position="416"/>
        <end position="642"/>
    </location>
</feature>
<keyword evidence="7" id="KW-0808">Transferase</keyword>
<feature type="transmembrane region" description="Helical" evidence="5">
    <location>
        <begin position="70"/>
        <end position="88"/>
    </location>
</feature>
<dbReference type="PANTHER" id="PTHR36927">
    <property type="entry name" value="BLR4337 PROTEIN"/>
    <property type="match status" value="1"/>
</dbReference>
<dbReference type="InterPro" id="IPR050623">
    <property type="entry name" value="Glucan_succinyl_AcylTrfase"/>
</dbReference>
<feature type="transmembrane region" description="Helical" evidence="5">
    <location>
        <begin position="233"/>
        <end position="254"/>
    </location>
</feature>
<feature type="transmembrane region" description="Helical" evidence="5">
    <location>
        <begin position="499"/>
        <end position="521"/>
    </location>
</feature>
<feature type="transmembrane region" description="Helical" evidence="5">
    <location>
        <begin position="324"/>
        <end position="344"/>
    </location>
</feature>
<keyword evidence="3 5" id="KW-1133">Transmembrane helix</keyword>
<evidence type="ECO:0000259" key="6">
    <source>
        <dbReference type="PROSITE" id="PS51012"/>
    </source>
</evidence>
<name>A0ABY6HQU4_9ARCH</name>
<keyword evidence="8" id="KW-1185">Reference proteome</keyword>
<organism evidence="7 8">
    <name type="scientific">Candidatus Lokiarchaeum ossiferum</name>
    <dbReference type="NCBI Taxonomy" id="2951803"/>
    <lineage>
        <taxon>Archaea</taxon>
        <taxon>Promethearchaeati</taxon>
        <taxon>Promethearchaeota</taxon>
        <taxon>Promethearchaeia</taxon>
        <taxon>Promethearchaeales</taxon>
        <taxon>Promethearchaeaceae</taxon>
        <taxon>Candidatus Lokiarchaeum</taxon>
    </lineage>
</organism>
<feature type="transmembrane region" description="Helical" evidence="5">
    <location>
        <begin position="295"/>
        <end position="312"/>
    </location>
</feature>